<protein>
    <submittedName>
        <fullName evidence="2">Lanthionine synthetase-like protein</fullName>
    </submittedName>
</protein>
<dbReference type="Proteomes" id="UP000316778">
    <property type="component" value="Unassembled WGS sequence"/>
</dbReference>
<feature type="binding site" evidence="1">
    <location>
        <position position="310"/>
    </location>
    <ligand>
        <name>Zn(2+)</name>
        <dbReference type="ChEBI" id="CHEBI:29105"/>
    </ligand>
</feature>
<dbReference type="InterPro" id="IPR007822">
    <property type="entry name" value="LANC-like"/>
</dbReference>
<sequence length="391" mass="44445">MQQIAQKQLDRLNALLESHVSSNDTFLKGRLGLIYYYFHLYKVTEKAALKHKAEDLLQQVFSNINSTIPTLIGAALSTGGAGLGFAVNSMYRQGLLEFEVDNEFERLDEYLFKTACDLISEDNTDFLHGALGVIHYFTERQRTTPQVACYLDTLVEKVCLNAVQEDAGCWFRNTLMRVDGEEVINFSMSHGLCGILLVLLNAYDTSAHRELIQKTVNGGIQFILKHKIDVDFSRNEYSFFPFMMKRGASEISAPNRMGWCYGDLNEVLLFYRAGKRFNDDSLLRLADLIGMQSMMRRDECATMVSTSCFCHGTAGLAQFCKTLYEERGLEIYREGYECWIEKTILLLDEELEKDAYAGKEGDMLEGVVGIAFTLLSYVTDMTLRWNKALLL</sequence>
<keyword evidence="1" id="KW-0479">Metal-binding</keyword>
<evidence type="ECO:0000256" key="1">
    <source>
        <dbReference type="PIRSR" id="PIRSR607822-1"/>
    </source>
</evidence>
<accession>A0A562SJB0</accession>
<reference evidence="2 3" key="1">
    <citation type="journal article" date="2013" name="Stand. Genomic Sci.">
        <title>Genomic Encyclopedia of Type Strains, Phase I: The one thousand microbial genomes (KMG-I) project.</title>
        <authorList>
            <person name="Kyrpides N.C."/>
            <person name="Woyke T."/>
            <person name="Eisen J.A."/>
            <person name="Garrity G."/>
            <person name="Lilburn T.G."/>
            <person name="Beck B.J."/>
            <person name="Whitman W.B."/>
            <person name="Hugenholtz P."/>
            <person name="Klenk H.P."/>
        </authorList>
    </citation>
    <scope>NUCLEOTIDE SEQUENCE [LARGE SCALE GENOMIC DNA]</scope>
    <source>
        <strain evidence="2 3">DSM 13484</strain>
    </source>
</reference>
<dbReference type="CDD" id="cd04793">
    <property type="entry name" value="LanC"/>
    <property type="match status" value="1"/>
</dbReference>
<feature type="binding site" evidence="1">
    <location>
        <position position="260"/>
    </location>
    <ligand>
        <name>Zn(2+)</name>
        <dbReference type="ChEBI" id="CHEBI:29105"/>
    </ligand>
</feature>
<keyword evidence="3" id="KW-1185">Reference proteome</keyword>
<keyword evidence="1" id="KW-0862">Zinc</keyword>
<feature type="binding site" evidence="1">
    <location>
        <position position="311"/>
    </location>
    <ligand>
        <name>Zn(2+)</name>
        <dbReference type="ChEBI" id="CHEBI:29105"/>
    </ligand>
</feature>
<evidence type="ECO:0000313" key="3">
    <source>
        <dbReference type="Proteomes" id="UP000316778"/>
    </source>
</evidence>
<organism evidence="2 3">
    <name type="scientific">Chitinophaga japonensis</name>
    <name type="common">Flexibacter japonensis</name>
    <dbReference type="NCBI Taxonomy" id="104662"/>
    <lineage>
        <taxon>Bacteria</taxon>
        <taxon>Pseudomonadati</taxon>
        <taxon>Bacteroidota</taxon>
        <taxon>Chitinophagia</taxon>
        <taxon>Chitinophagales</taxon>
        <taxon>Chitinophagaceae</taxon>
        <taxon>Chitinophaga</taxon>
    </lineage>
</organism>
<dbReference type="GO" id="GO:0031179">
    <property type="term" value="P:peptide modification"/>
    <property type="evidence" value="ECO:0007669"/>
    <property type="project" value="InterPro"/>
</dbReference>
<proteinExistence type="predicted"/>
<dbReference type="SMART" id="SM01260">
    <property type="entry name" value="LANC_like"/>
    <property type="match status" value="1"/>
</dbReference>
<comment type="caution">
    <text evidence="2">The sequence shown here is derived from an EMBL/GenBank/DDBJ whole genome shotgun (WGS) entry which is preliminary data.</text>
</comment>
<dbReference type="PRINTS" id="PR01955">
    <property type="entry name" value="LANCFRANKIA"/>
</dbReference>
<dbReference type="EMBL" id="VLLG01000008">
    <property type="protein sequence ID" value="TWI81064.1"/>
    <property type="molecule type" value="Genomic_DNA"/>
</dbReference>
<gene>
    <name evidence="2" type="ORF">LX66_5673</name>
</gene>
<dbReference type="RefSeq" id="WP_145719721.1">
    <property type="nucleotide sequence ID" value="NZ_BAAAFY010000003.1"/>
</dbReference>
<dbReference type="PRINTS" id="PR01950">
    <property type="entry name" value="LANCSUPER"/>
</dbReference>
<dbReference type="Gene3D" id="1.50.10.20">
    <property type="match status" value="1"/>
</dbReference>
<dbReference type="Pfam" id="PF05147">
    <property type="entry name" value="LANC_like"/>
    <property type="match status" value="1"/>
</dbReference>
<dbReference type="OrthoDB" id="6313827at2"/>
<name>A0A562SJB0_CHIJA</name>
<evidence type="ECO:0000313" key="2">
    <source>
        <dbReference type="EMBL" id="TWI81064.1"/>
    </source>
</evidence>
<dbReference type="SUPFAM" id="SSF158745">
    <property type="entry name" value="LanC-like"/>
    <property type="match status" value="1"/>
</dbReference>
<dbReference type="AlphaFoldDB" id="A0A562SJB0"/>
<dbReference type="GO" id="GO:0046872">
    <property type="term" value="F:metal ion binding"/>
    <property type="evidence" value="ECO:0007669"/>
    <property type="project" value="UniProtKB-KW"/>
</dbReference>
<dbReference type="InterPro" id="IPR033889">
    <property type="entry name" value="LanC"/>
</dbReference>